<keyword evidence="1" id="KW-0472">Membrane</keyword>
<keyword evidence="1" id="KW-1133">Transmembrane helix</keyword>
<keyword evidence="1" id="KW-0812">Transmembrane</keyword>
<proteinExistence type="predicted"/>
<accession>A0A3B1D6C5</accession>
<feature type="transmembrane region" description="Helical" evidence="1">
    <location>
        <begin position="78"/>
        <end position="95"/>
    </location>
</feature>
<evidence type="ECO:0000313" key="2">
    <source>
        <dbReference type="EMBL" id="VAX38446.1"/>
    </source>
</evidence>
<dbReference type="EMBL" id="UOGL01000205">
    <property type="protein sequence ID" value="VAX38446.1"/>
    <property type="molecule type" value="Genomic_DNA"/>
</dbReference>
<evidence type="ECO:0000256" key="1">
    <source>
        <dbReference type="SAM" id="Phobius"/>
    </source>
</evidence>
<gene>
    <name evidence="2" type="ORF">MNBD_PLANCTO02-1365</name>
</gene>
<dbReference type="AlphaFoldDB" id="A0A3B1D6C5"/>
<reference evidence="2" key="1">
    <citation type="submission" date="2018-06" db="EMBL/GenBank/DDBJ databases">
        <authorList>
            <person name="Zhirakovskaya E."/>
        </authorList>
    </citation>
    <scope>NUCLEOTIDE SEQUENCE</scope>
</reference>
<protein>
    <submittedName>
        <fullName evidence="2">Uncharacterized protein</fullName>
    </submittedName>
</protein>
<sequence length="147" mass="16396">MPGKAAKVIISERQQEVLQTIIKSPTASQQLMQRVKIILLAFEGWLNEKIAPELSVDEMTGYSIARTDLAVSLYLEKLTAYYLAVIISVFYNFYYSSSSPSLVRKEPPLINIPPSHGVHHSTRTLYSKSRDSLAILTVTMPGEIAPL</sequence>
<name>A0A3B1D6C5_9ZZZZ</name>
<organism evidence="2">
    <name type="scientific">hydrothermal vent metagenome</name>
    <dbReference type="NCBI Taxonomy" id="652676"/>
    <lineage>
        <taxon>unclassified sequences</taxon>
        <taxon>metagenomes</taxon>
        <taxon>ecological metagenomes</taxon>
    </lineage>
</organism>